<dbReference type="CDD" id="cd00276">
    <property type="entry name" value="C2B_Synaptotagmin"/>
    <property type="match status" value="1"/>
</dbReference>
<evidence type="ECO:0000313" key="2">
    <source>
        <dbReference type="Proteomes" id="UP001152795"/>
    </source>
</evidence>
<dbReference type="PROSITE" id="PS50004">
    <property type="entry name" value="C2"/>
    <property type="match status" value="2"/>
</dbReference>
<dbReference type="InterPro" id="IPR000008">
    <property type="entry name" value="C2_dom"/>
</dbReference>
<accession>A0A6S7FRF3</accession>
<dbReference type="PROSITE" id="PS51257">
    <property type="entry name" value="PROKAR_LIPOPROTEIN"/>
    <property type="match status" value="1"/>
</dbReference>
<dbReference type="Pfam" id="PF00168">
    <property type="entry name" value="C2"/>
    <property type="match status" value="2"/>
</dbReference>
<proteinExistence type="predicted"/>
<dbReference type="GO" id="GO:0006906">
    <property type="term" value="P:vesicle fusion"/>
    <property type="evidence" value="ECO:0007669"/>
    <property type="project" value="TreeGrafter"/>
</dbReference>
<organism evidence="1 2">
    <name type="scientific">Paramuricea clavata</name>
    <name type="common">Red gorgonian</name>
    <name type="synonym">Violescent sea-whip</name>
    <dbReference type="NCBI Taxonomy" id="317549"/>
    <lineage>
        <taxon>Eukaryota</taxon>
        <taxon>Metazoa</taxon>
        <taxon>Cnidaria</taxon>
        <taxon>Anthozoa</taxon>
        <taxon>Octocorallia</taxon>
        <taxon>Malacalcyonacea</taxon>
        <taxon>Plexauridae</taxon>
        <taxon>Paramuricea</taxon>
    </lineage>
</organism>
<dbReference type="GO" id="GO:0048791">
    <property type="term" value="P:calcium ion-regulated exocytosis of neurotransmitter"/>
    <property type="evidence" value="ECO:0007669"/>
    <property type="project" value="TreeGrafter"/>
</dbReference>
<protein>
    <submittedName>
        <fullName evidence="1">Synaptotagmin-4 isoform X1</fullName>
    </submittedName>
</protein>
<dbReference type="EMBL" id="CACRXK020000211">
    <property type="protein sequence ID" value="CAB3979583.1"/>
    <property type="molecule type" value="Genomic_DNA"/>
</dbReference>
<dbReference type="GO" id="GO:0098793">
    <property type="term" value="C:presynapse"/>
    <property type="evidence" value="ECO:0007669"/>
    <property type="project" value="GOC"/>
</dbReference>
<dbReference type="GO" id="GO:0001786">
    <property type="term" value="F:phosphatidylserine binding"/>
    <property type="evidence" value="ECO:0007669"/>
    <property type="project" value="TreeGrafter"/>
</dbReference>
<dbReference type="GO" id="GO:0070382">
    <property type="term" value="C:exocytic vesicle"/>
    <property type="evidence" value="ECO:0007669"/>
    <property type="project" value="TreeGrafter"/>
</dbReference>
<gene>
    <name evidence="1" type="ORF">PACLA_8A068080</name>
</gene>
<dbReference type="GO" id="GO:0030424">
    <property type="term" value="C:axon"/>
    <property type="evidence" value="ECO:0007669"/>
    <property type="project" value="TreeGrafter"/>
</dbReference>
<dbReference type="InterPro" id="IPR035892">
    <property type="entry name" value="C2_domain_sf"/>
</dbReference>
<dbReference type="GO" id="GO:0005544">
    <property type="term" value="F:calcium-dependent phospholipid binding"/>
    <property type="evidence" value="ECO:0007669"/>
    <property type="project" value="TreeGrafter"/>
</dbReference>
<dbReference type="Proteomes" id="UP001152795">
    <property type="component" value="Unassembled WGS sequence"/>
</dbReference>
<dbReference type="PANTHER" id="PTHR10024">
    <property type="entry name" value="SYNAPTOTAGMIN"/>
    <property type="match status" value="1"/>
</dbReference>
<dbReference type="GO" id="GO:0005886">
    <property type="term" value="C:plasma membrane"/>
    <property type="evidence" value="ECO:0007669"/>
    <property type="project" value="TreeGrafter"/>
</dbReference>
<dbReference type="SUPFAM" id="SSF49562">
    <property type="entry name" value="C2 domain (Calcium/lipid-binding domain, CaLB)"/>
    <property type="match status" value="2"/>
</dbReference>
<evidence type="ECO:0000313" key="1">
    <source>
        <dbReference type="EMBL" id="CAB3979583.1"/>
    </source>
</evidence>
<dbReference type="GO" id="GO:0030276">
    <property type="term" value="F:clathrin binding"/>
    <property type="evidence" value="ECO:0007669"/>
    <property type="project" value="TreeGrafter"/>
</dbReference>
<sequence>MDYPITKIVAITLSILLALVILFLLACRYFIRKRAQQQSTEMENTKPNEKIIRHRPTPLKLHEVRYQRVPSQFTPIITPTTPSQFTIPPSRLHPEDGRSGSPDYTKGLFPLSARLGPALLQQSPKLLRTMSEGHSPTAFKDVRTTPHGKIECFLKYEDDENCLSVQILGKKGHSLSWMSGISNPYIRVTLISSNTDCEAIRSSSSKILNLPSNPSCKLDGIADEDLRDCLLKFVVLDFDRFSRSEFVAEVLVPLGDLGDLREGVTICEELMLQQKVMLAPRGSLLISLCNQCVAQQLQVIILKADGIPSKSAVSLAGSDLCVKITLETSEACYRRKTKGSRKNNSYIFNEKLVFEVNSELLKDAMLSFEATRGDSKLRYETKIGVVKLGLDSSQALEMRHWSEMLASPQKQIAEWHQLRRV</sequence>
<dbReference type="PANTHER" id="PTHR10024:SF344">
    <property type="entry name" value="SYNAPTOTAGMIN-7"/>
    <property type="match status" value="1"/>
</dbReference>
<comment type="caution">
    <text evidence="1">The sequence shown here is derived from an EMBL/GenBank/DDBJ whole genome shotgun (WGS) entry which is preliminary data.</text>
</comment>
<dbReference type="GO" id="GO:0000149">
    <property type="term" value="F:SNARE binding"/>
    <property type="evidence" value="ECO:0007669"/>
    <property type="project" value="TreeGrafter"/>
</dbReference>
<dbReference type="OrthoDB" id="67700at2759"/>
<dbReference type="SMART" id="SM00239">
    <property type="entry name" value="C2"/>
    <property type="match status" value="2"/>
</dbReference>
<keyword evidence="2" id="KW-1185">Reference proteome</keyword>
<name>A0A6S7FRF3_PARCT</name>
<dbReference type="Gene3D" id="2.60.40.150">
    <property type="entry name" value="C2 domain"/>
    <property type="match status" value="2"/>
</dbReference>
<reference evidence="1" key="1">
    <citation type="submission" date="2020-04" db="EMBL/GenBank/DDBJ databases">
        <authorList>
            <person name="Alioto T."/>
            <person name="Alioto T."/>
            <person name="Gomez Garrido J."/>
        </authorList>
    </citation>
    <scope>NUCLEOTIDE SEQUENCE</scope>
    <source>
        <strain evidence="1">A484AB</strain>
    </source>
</reference>
<dbReference type="AlphaFoldDB" id="A0A6S7FRF3"/>
<dbReference type="GO" id="GO:0005509">
    <property type="term" value="F:calcium ion binding"/>
    <property type="evidence" value="ECO:0007669"/>
    <property type="project" value="TreeGrafter"/>
</dbReference>